<name>A0A2B7YBA0_9EURO</name>
<evidence type="ECO:0000313" key="9">
    <source>
        <dbReference type="Proteomes" id="UP000223968"/>
    </source>
</evidence>
<dbReference type="Pfam" id="PF05705">
    <property type="entry name" value="DUF829"/>
    <property type="match status" value="1"/>
</dbReference>
<dbReference type="EMBL" id="PDNB01000002">
    <property type="protein sequence ID" value="PGH18816.1"/>
    <property type="molecule type" value="Genomic_DNA"/>
</dbReference>
<organism evidence="8 9">
    <name type="scientific">Helicocarpus griseus UAMH5409</name>
    <dbReference type="NCBI Taxonomy" id="1447875"/>
    <lineage>
        <taxon>Eukaryota</taxon>
        <taxon>Fungi</taxon>
        <taxon>Dikarya</taxon>
        <taxon>Ascomycota</taxon>
        <taxon>Pezizomycotina</taxon>
        <taxon>Eurotiomycetes</taxon>
        <taxon>Eurotiomycetidae</taxon>
        <taxon>Onygenales</taxon>
        <taxon>Ajellomycetaceae</taxon>
        <taxon>Helicocarpus</taxon>
    </lineage>
</organism>
<dbReference type="PANTHER" id="PTHR12265:SF30">
    <property type="entry name" value="TRANSMEMBRANE PROTEIN 53"/>
    <property type="match status" value="1"/>
</dbReference>
<evidence type="ECO:0000256" key="6">
    <source>
        <dbReference type="ARBA" id="ARBA00034303"/>
    </source>
</evidence>
<dbReference type="PANTHER" id="PTHR12265">
    <property type="entry name" value="TRANSMEMBRANE PROTEIN 53"/>
    <property type="match status" value="1"/>
</dbReference>
<comment type="subcellular location">
    <subcellularLocation>
        <location evidence="6">Nucleus outer membrane</location>
        <topology evidence="6">Single-pass membrane protein</topology>
    </subcellularLocation>
</comment>
<gene>
    <name evidence="8" type="ORF">AJ79_00229</name>
</gene>
<keyword evidence="9" id="KW-1185">Reference proteome</keyword>
<evidence type="ECO:0008006" key="10">
    <source>
        <dbReference type="Google" id="ProtNLM"/>
    </source>
</evidence>
<reference evidence="8 9" key="1">
    <citation type="submission" date="2017-10" db="EMBL/GenBank/DDBJ databases">
        <title>Comparative genomics in systemic dimorphic fungi from Ajellomycetaceae.</title>
        <authorList>
            <person name="Munoz J.F."/>
            <person name="Mcewen J.G."/>
            <person name="Clay O.K."/>
            <person name="Cuomo C.A."/>
        </authorList>
    </citation>
    <scope>NUCLEOTIDE SEQUENCE [LARGE SCALE GENOMIC DNA]</scope>
    <source>
        <strain evidence="8 9">UAMH5409</strain>
    </source>
</reference>
<protein>
    <recommendedName>
        <fullName evidence="10">Indole-diterpene biosynthesis protein PaxU</fullName>
    </recommendedName>
</protein>
<feature type="transmembrane region" description="Helical" evidence="7">
    <location>
        <begin position="171"/>
        <end position="191"/>
    </location>
</feature>
<comment type="caution">
    <text evidence="8">The sequence shown here is derived from an EMBL/GenBank/DDBJ whole genome shotgun (WGS) entry which is preliminary data.</text>
</comment>
<evidence type="ECO:0000256" key="5">
    <source>
        <dbReference type="ARBA" id="ARBA00023242"/>
    </source>
</evidence>
<dbReference type="Proteomes" id="UP000223968">
    <property type="component" value="Unassembled WGS sequence"/>
</dbReference>
<evidence type="ECO:0000256" key="7">
    <source>
        <dbReference type="SAM" id="Phobius"/>
    </source>
</evidence>
<dbReference type="InterPro" id="IPR008547">
    <property type="entry name" value="DUF829_TMEM53"/>
</dbReference>
<dbReference type="AlphaFoldDB" id="A0A2B7YBA0"/>
<sequence length="295" mass="33781">MGSASPPTPDIFTTFTKLSPVTYLREPPPSSSPLTPSQTPTICLLFWMNALPRHTSKFVHEYLTALPHARIICIRTTSADFLLNSSDNSQRRRVAPFVNALLEPNSNEDVPLYFHVFSNGGMFTLYHIAASYRAATGSALPLKTLIVDSAPGRSSMSRTVKAFSYALPKFFLFRMLGQVAIWASLIVYAVLNRLRRRLHPMEVARRRLNDPSYIDRSAKRCYVYSKEDELIDWRHVEEHAREARRAGWEVDMELFEAPHVGSMRADRARYWRVVWGRLMRKAEMGEKEENGVVMN</sequence>
<dbReference type="SUPFAM" id="SSF53474">
    <property type="entry name" value="alpha/beta-Hydrolases"/>
    <property type="match status" value="1"/>
</dbReference>
<dbReference type="InterPro" id="IPR029058">
    <property type="entry name" value="AB_hydrolase_fold"/>
</dbReference>
<keyword evidence="4 7" id="KW-0472">Membrane</keyword>
<evidence type="ECO:0000256" key="3">
    <source>
        <dbReference type="ARBA" id="ARBA00022989"/>
    </source>
</evidence>
<evidence type="ECO:0000313" key="8">
    <source>
        <dbReference type="EMBL" id="PGH18816.1"/>
    </source>
</evidence>
<dbReference type="GO" id="GO:0005640">
    <property type="term" value="C:nuclear outer membrane"/>
    <property type="evidence" value="ECO:0007669"/>
    <property type="project" value="UniProtKB-SubCell"/>
</dbReference>
<proteinExistence type="inferred from homology"/>
<comment type="similarity">
    <text evidence="1">Belongs to the TMEM53 family.</text>
</comment>
<dbReference type="OrthoDB" id="77878at2759"/>
<keyword evidence="5" id="KW-0539">Nucleus</keyword>
<accession>A0A2B7YBA0</accession>
<keyword evidence="3 7" id="KW-1133">Transmembrane helix</keyword>
<evidence type="ECO:0000256" key="1">
    <source>
        <dbReference type="ARBA" id="ARBA00007387"/>
    </source>
</evidence>
<evidence type="ECO:0000256" key="4">
    <source>
        <dbReference type="ARBA" id="ARBA00023136"/>
    </source>
</evidence>
<keyword evidence="2 7" id="KW-0812">Transmembrane</keyword>
<evidence type="ECO:0000256" key="2">
    <source>
        <dbReference type="ARBA" id="ARBA00022692"/>
    </source>
</evidence>